<dbReference type="STRING" id="29655.A0A0K9NXT6"/>
<comment type="caution">
    <text evidence="6">The sequence shown here is derived from an EMBL/GenBank/DDBJ whole genome shotgun (WGS) entry which is preliminary data.</text>
</comment>
<organism evidence="6 7">
    <name type="scientific">Zostera marina</name>
    <name type="common">Eelgrass</name>
    <dbReference type="NCBI Taxonomy" id="29655"/>
    <lineage>
        <taxon>Eukaryota</taxon>
        <taxon>Viridiplantae</taxon>
        <taxon>Streptophyta</taxon>
        <taxon>Embryophyta</taxon>
        <taxon>Tracheophyta</taxon>
        <taxon>Spermatophyta</taxon>
        <taxon>Magnoliopsida</taxon>
        <taxon>Liliopsida</taxon>
        <taxon>Zosteraceae</taxon>
        <taxon>Zostera</taxon>
    </lineage>
</organism>
<dbReference type="InterPro" id="IPR027417">
    <property type="entry name" value="P-loop_NTPase"/>
</dbReference>
<gene>
    <name evidence="6" type="ORF">ZOSMA_522G00010</name>
</gene>
<reference evidence="7" key="1">
    <citation type="journal article" date="2016" name="Nature">
        <title>The genome of the seagrass Zostera marina reveals angiosperm adaptation to the sea.</title>
        <authorList>
            <person name="Olsen J.L."/>
            <person name="Rouze P."/>
            <person name="Verhelst B."/>
            <person name="Lin Y.-C."/>
            <person name="Bayer T."/>
            <person name="Collen J."/>
            <person name="Dattolo E."/>
            <person name="De Paoli E."/>
            <person name="Dittami S."/>
            <person name="Maumus F."/>
            <person name="Michel G."/>
            <person name="Kersting A."/>
            <person name="Lauritano C."/>
            <person name="Lohaus R."/>
            <person name="Toepel M."/>
            <person name="Tonon T."/>
            <person name="Vanneste K."/>
            <person name="Amirebrahimi M."/>
            <person name="Brakel J."/>
            <person name="Bostroem C."/>
            <person name="Chovatia M."/>
            <person name="Grimwood J."/>
            <person name="Jenkins J.W."/>
            <person name="Jueterbock A."/>
            <person name="Mraz A."/>
            <person name="Stam W.T."/>
            <person name="Tice H."/>
            <person name="Bornberg-Bauer E."/>
            <person name="Green P.J."/>
            <person name="Pearson G.A."/>
            <person name="Procaccini G."/>
            <person name="Duarte C.M."/>
            <person name="Schmutz J."/>
            <person name="Reusch T.B.H."/>
            <person name="Van de Peer Y."/>
        </authorList>
    </citation>
    <scope>NUCLEOTIDE SEQUENCE [LARGE SCALE GENOMIC DNA]</scope>
    <source>
        <strain evidence="7">cv. Finnish</strain>
    </source>
</reference>
<evidence type="ECO:0000259" key="5">
    <source>
        <dbReference type="PROSITE" id="PS51194"/>
    </source>
</evidence>
<protein>
    <recommendedName>
        <fullName evidence="5">Helicase C-terminal domain-containing protein</fullName>
    </recommendedName>
</protein>
<dbReference type="InterPro" id="IPR001650">
    <property type="entry name" value="Helicase_C-like"/>
</dbReference>
<keyword evidence="2" id="KW-0378">Hydrolase</keyword>
<evidence type="ECO:0000256" key="4">
    <source>
        <dbReference type="ARBA" id="ARBA00022840"/>
    </source>
</evidence>
<dbReference type="Pfam" id="PF00271">
    <property type="entry name" value="Helicase_C"/>
    <property type="match status" value="1"/>
</dbReference>
<dbReference type="OrthoDB" id="2801544at2759"/>
<dbReference type="SMART" id="SM00490">
    <property type="entry name" value="HELICc"/>
    <property type="match status" value="1"/>
</dbReference>
<accession>A0A0K9NXT6</accession>
<dbReference type="PROSITE" id="PS51194">
    <property type="entry name" value="HELICASE_CTER"/>
    <property type="match status" value="1"/>
</dbReference>
<dbReference type="EMBL" id="LFYR01001475">
    <property type="protein sequence ID" value="KMZ61503.1"/>
    <property type="molecule type" value="Genomic_DNA"/>
</dbReference>
<keyword evidence="3" id="KW-0347">Helicase</keyword>
<proteinExistence type="predicted"/>
<feature type="domain" description="Helicase C-terminal" evidence="5">
    <location>
        <begin position="45"/>
        <end position="177"/>
    </location>
</feature>
<evidence type="ECO:0000256" key="2">
    <source>
        <dbReference type="ARBA" id="ARBA00022801"/>
    </source>
</evidence>
<dbReference type="PANTHER" id="PTHR45766">
    <property type="entry name" value="DNA ANNEALING HELICASE AND ENDONUCLEASE ZRANB3 FAMILY MEMBER"/>
    <property type="match status" value="1"/>
</dbReference>
<dbReference type="AlphaFoldDB" id="A0A0K9NXT6"/>
<dbReference type="SUPFAM" id="SSF52540">
    <property type="entry name" value="P-loop containing nucleoside triphosphate hydrolases"/>
    <property type="match status" value="1"/>
</dbReference>
<keyword evidence="1" id="KW-0547">Nucleotide-binding</keyword>
<dbReference type="GO" id="GO:0016787">
    <property type="term" value="F:hydrolase activity"/>
    <property type="evidence" value="ECO:0007669"/>
    <property type="project" value="UniProtKB-KW"/>
</dbReference>
<dbReference type="GO" id="GO:0005524">
    <property type="term" value="F:ATP binding"/>
    <property type="evidence" value="ECO:0007669"/>
    <property type="project" value="UniProtKB-KW"/>
</dbReference>
<evidence type="ECO:0000313" key="7">
    <source>
        <dbReference type="Proteomes" id="UP000036987"/>
    </source>
</evidence>
<keyword evidence="4" id="KW-0067">ATP-binding</keyword>
<evidence type="ECO:0000256" key="1">
    <source>
        <dbReference type="ARBA" id="ARBA00022741"/>
    </source>
</evidence>
<dbReference type="GO" id="GO:0004386">
    <property type="term" value="F:helicase activity"/>
    <property type="evidence" value="ECO:0007669"/>
    <property type="project" value="UniProtKB-KW"/>
</dbReference>
<dbReference type="Proteomes" id="UP000036987">
    <property type="component" value="Unassembled WGS sequence"/>
</dbReference>
<keyword evidence="7" id="KW-1185">Reference proteome</keyword>
<name>A0A0K9NXT6_ZOSMR</name>
<evidence type="ECO:0000313" key="6">
    <source>
        <dbReference type="EMBL" id="KMZ61503.1"/>
    </source>
</evidence>
<dbReference type="InterPro" id="IPR049730">
    <property type="entry name" value="SNF2/RAD54-like_C"/>
</dbReference>
<sequence length="177" mass="19495">MAIQSKSATCDCRHSSAFKLCFIFIFQPTAKLQIYNSTAEAKIPAVLDYLSTVIEDGCKILIFAHHQTMIDSISQYLDKKKVLYIRIDGKTPSSLRPDLVSKFQDKENVKAAVLSIKASGLGLTLTAASTVIFAELSWTPGDIIQAEDRAHRFGQANSVNVYYLLANDTADDIICIS</sequence>
<dbReference type="CDD" id="cd18793">
    <property type="entry name" value="SF2_C_SNF"/>
    <property type="match status" value="1"/>
</dbReference>
<dbReference type="OMA" id="PVADYIC"/>
<dbReference type="Gene3D" id="3.40.50.300">
    <property type="entry name" value="P-loop containing nucleotide triphosphate hydrolases"/>
    <property type="match status" value="1"/>
</dbReference>
<dbReference type="PANTHER" id="PTHR45766:SF3">
    <property type="entry name" value="DNA ANNEALING HELICASE AND ENDONUCLEASE ZRANB3"/>
    <property type="match status" value="1"/>
</dbReference>
<evidence type="ECO:0000256" key="3">
    <source>
        <dbReference type="ARBA" id="ARBA00022806"/>
    </source>
</evidence>